<dbReference type="PANTHER" id="PTHR44858:SF1">
    <property type="entry name" value="UDP-N-ACETYLGLUCOSAMINE--PEPTIDE N-ACETYLGLUCOSAMINYLTRANSFERASE SPINDLY-RELATED"/>
    <property type="match status" value="1"/>
</dbReference>
<evidence type="ECO:0000256" key="2">
    <source>
        <dbReference type="ARBA" id="ARBA00022803"/>
    </source>
</evidence>
<dbReference type="Pfam" id="PF03783">
    <property type="entry name" value="CsgG"/>
    <property type="match status" value="1"/>
</dbReference>
<name>A0A956RPV3_UNCEI</name>
<dbReference type="SUPFAM" id="SSF48452">
    <property type="entry name" value="TPR-like"/>
    <property type="match status" value="1"/>
</dbReference>
<dbReference type="InterPro" id="IPR011990">
    <property type="entry name" value="TPR-like_helical_dom_sf"/>
</dbReference>
<proteinExistence type="predicted"/>
<dbReference type="InterPro" id="IPR036365">
    <property type="entry name" value="PGBD-like_sf"/>
</dbReference>
<dbReference type="AlphaFoldDB" id="A0A956RPV3"/>
<dbReference type="SUPFAM" id="SSF47090">
    <property type="entry name" value="PGBD-like"/>
    <property type="match status" value="1"/>
</dbReference>
<comment type="caution">
    <text evidence="5">The sequence shown here is derived from an EMBL/GenBank/DDBJ whole genome shotgun (WGS) entry which is preliminary data.</text>
</comment>
<evidence type="ECO:0000313" key="6">
    <source>
        <dbReference type="Proteomes" id="UP000697710"/>
    </source>
</evidence>
<evidence type="ECO:0000256" key="1">
    <source>
        <dbReference type="ARBA" id="ARBA00022737"/>
    </source>
</evidence>
<reference evidence="5" key="2">
    <citation type="journal article" date="2021" name="Microbiome">
        <title>Successional dynamics and alternative stable states in a saline activated sludge microbial community over 9 years.</title>
        <authorList>
            <person name="Wang Y."/>
            <person name="Ye J."/>
            <person name="Ju F."/>
            <person name="Liu L."/>
            <person name="Boyd J.A."/>
            <person name="Deng Y."/>
            <person name="Parks D.H."/>
            <person name="Jiang X."/>
            <person name="Yin X."/>
            <person name="Woodcroft B.J."/>
            <person name="Tyson G.W."/>
            <person name="Hugenholtz P."/>
            <person name="Polz M.F."/>
            <person name="Zhang T."/>
        </authorList>
    </citation>
    <scope>NUCLEOTIDE SEQUENCE</scope>
    <source>
        <strain evidence="5">HKST-UBA01</strain>
    </source>
</reference>
<dbReference type="Pfam" id="PF13432">
    <property type="entry name" value="TPR_16"/>
    <property type="match status" value="2"/>
</dbReference>
<gene>
    <name evidence="5" type="ORF">KC729_15300</name>
</gene>
<evidence type="ECO:0000256" key="3">
    <source>
        <dbReference type="PROSITE-ProRule" id="PRU00339"/>
    </source>
</evidence>
<dbReference type="PROSITE" id="PS51257">
    <property type="entry name" value="PROKAR_LIPOPROTEIN"/>
    <property type="match status" value="1"/>
</dbReference>
<dbReference type="Pfam" id="PF01471">
    <property type="entry name" value="PG_binding_1"/>
    <property type="match status" value="1"/>
</dbReference>
<accession>A0A956RPV3</accession>
<dbReference type="SMART" id="SM00028">
    <property type="entry name" value="TPR"/>
    <property type="match status" value="2"/>
</dbReference>
<keyword evidence="1" id="KW-0677">Repeat</keyword>
<keyword evidence="2 3" id="KW-0802">TPR repeat</keyword>
<dbReference type="InterPro" id="IPR050498">
    <property type="entry name" value="Ycf3"/>
</dbReference>
<dbReference type="Gene3D" id="1.25.40.10">
    <property type="entry name" value="Tetratricopeptide repeat domain"/>
    <property type="match status" value="1"/>
</dbReference>
<evidence type="ECO:0000259" key="4">
    <source>
        <dbReference type="Pfam" id="PF01471"/>
    </source>
</evidence>
<dbReference type="EMBL" id="JAGQHR010000558">
    <property type="protein sequence ID" value="MCA9729056.1"/>
    <property type="molecule type" value="Genomic_DNA"/>
</dbReference>
<dbReference type="InterPro" id="IPR019734">
    <property type="entry name" value="TPR_rpt"/>
</dbReference>
<dbReference type="InterPro" id="IPR002477">
    <property type="entry name" value="Peptidoglycan-bd-like"/>
</dbReference>
<sequence length="545" mass="58444">MKIPCRADRRSRYRAVGSLLAAWSLGLAGLIAGCAGSGGYVGDPLLRNGDLPGAIEAYRAELAGRPDDAGLHRNLGAALMRAGDNDDAISELETAQSLDPEDASTSYFLGRAADESGRSDLALERYTDYMSRGGDQSRWVRARIQQIAMERALADVQSALQRENQLSLDRVPVNTVAVPPFSNLSGDEKLAALSRGLSALLITDLTQVPELRVVEREKIQVLQKEIALGTPQTEAPQESPVDFQPIETVIGIQQRLQVLLVPGTGEAYYQGEADGTKRVSYLEAVKRFQADHQLTADGIAGPKTQSTLARAMEETAPTPEEPLALGHAMDPRTAARAGRILGARRFVQGSYVPIGDRQIQLDASILTVDSSEQSAGEPVSGDLHRVMRLEKDLLFSILTALGIEPDPATRRALEATATDNFLAFVAYGRGLLLEEEGRTSEALDAYREAVRNDPGFRMADLRVDALTATPADRDAADQAVLDRNTKVGKDPVDRLMLTGTWGGIGPGPAVDRDGDLYPTVTDADKVAGSGVIIVEGDLPDRGGAR</sequence>
<protein>
    <submittedName>
        <fullName evidence="5">Tetratricopeptide repeat protein</fullName>
    </submittedName>
</protein>
<evidence type="ECO:0000313" key="5">
    <source>
        <dbReference type="EMBL" id="MCA9729056.1"/>
    </source>
</evidence>
<reference evidence="5" key="1">
    <citation type="submission" date="2020-04" db="EMBL/GenBank/DDBJ databases">
        <authorList>
            <person name="Zhang T."/>
        </authorList>
    </citation>
    <scope>NUCLEOTIDE SEQUENCE</scope>
    <source>
        <strain evidence="5">HKST-UBA01</strain>
    </source>
</reference>
<dbReference type="InterPro" id="IPR036366">
    <property type="entry name" value="PGBDSf"/>
</dbReference>
<feature type="domain" description="Peptidoglycan binding-like" evidence="4">
    <location>
        <begin position="268"/>
        <end position="306"/>
    </location>
</feature>
<dbReference type="PROSITE" id="PS50005">
    <property type="entry name" value="TPR"/>
    <property type="match status" value="2"/>
</dbReference>
<feature type="repeat" description="TPR" evidence="3">
    <location>
        <begin position="69"/>
        <end position="102"/>
    </location>
</feature>
<dbReference type="PANTHER" id="PTHR44858">
    <property type="entry name" value="TETRATRICOPEPTIDE REPEAT PROTEIN 6"/>
    <property type="match status" value="1"/>
</dbReference>
<dbReference type="GO" id="GO:0030288">
    <property type="term" value="C:outer membrane-bounded periplasmic space"/>
    <property type="evidence" value="ECO:0007669"/>
    <property type="project" value="InterPro"/>
</dbReference>
<dbReference type="InterPro" id="IPR005534">
    <property type="entry name" value="Curli_assmbl/transp-comp_CsgG"/>
</dbReference>
<organism evidence="5 6">
    <name type="scientific">Eiseniibacteriota bacterium</name>
    <dbReference type="NCBI Taxonomy" id="2212470"/>
    <lineage>
        <taxon>Bacteria</taxon>
        <taxon>Candidatus Eiseniibacteriota</taxon>
    </lineage>
</organism>
<dbReference type="Proteomes" id="UP000697710">
    <property type="component" value="Unassembled WGS sequence"/>
</dbReference>
<feature type="repeat" description="TPR" evidence="3">
    <location>
        <begin position="423"/>
        <end position="456"/>
    </location>
</feature>
<dbReference type="Gene3D" id="1.10.101.10">
    <property type="entry name" value="PGBD-like superfamily/PGBD"/>
    <property type="match status" value="1"/>
</dbReference>